<dbReference type="InterPro" id="IPR036390">
    <property type="entry name" value="WH_DNA-bd_sf"/>
</dbReference>
<evidence type="ECO:0000259" key="4">
    <source>
        <dbReference type="PROSITE" id="PS50995"/>
    </source>
</evidence>
<keyword evidence="2" id="KW-0238">DNA-binding</keyword>
<dbReference type="EMBL" id="CP036276">
    <property type="protein sequence ID" value="QDU47445.1"/>
    <property type="molecule type" value="Genomic_DNA"/>
</dbReference>
<dbReference type="PANTHER" id="PTHR33164:SF101">
    <property type="entry name" value="TRANSCRIPTIONAL REPRESSOR MPRA"/>
    <property type="match status" value="1"/>
</dbReference>
<evidence type="ECO:0000313" key="6">
    <source>
        <dbReference type="Proteomes" id="UP000319383"/>
    </source>
</evidence>
<proteinExistence type="predicted"/>
<name>A0A517ZYA7_9PLAN</name>
<dbReference type="GO" id="GO:0006950">
    <property type="term" value="P:response to stress"/>
    <property type="evidence" value="ECO:0007669"/>
    <property type="project" value="TreeGrafter"/>
</dbReference>
<dbReference type="InterPro" id="IPR036388">
    <property type="entry name" value="WH-like_DNA-bd_sf"/>
</dbReference>
<sequence>MASKLQNEIKKRKPFDRLEEEATLNCLRTVDYMQSRTAKLFRRFGLTSSQYNVLRILRGEAKPLPSLEIASRMIQQVPAITGLIDRLEKAEHVKRHRCEKDRRVVYVEITDTGLAVLNKIDEPLVELQTQFFAHMPRKDLRELIRLLEQVRSGAVED</sequence>
<dbReference type="KEGG" id="sdyn:Mal52_59760"/>
<reference evidence="5 6" key="1">
    <citation type="submission" date="2019-02" db="EMBL/GenBank/DDBJ databases">
        <title>Deep-cultivation of Planctomycetes and their phenomic and genomic characterization uncovers novel biology.</title>
        <authorList>
            <person name="Wiegand S."/>
            <person name="Jogler M."/>
            <person name="Boedeker C."/>
            <person name="Pinto D."/>
            <person name="Vollmers J."/>
            <person name="Rivas-Marin E."/>
            <person name="Kohn T."/>
            <person name="Peeters S.H."/>
            <person name="Heuer A."/>
            <person name="Rast P."/>
            <person name="Oberbeckmann S."/>
            <person name="Bunk B."/>
            <person name="Jeske O."/>
            <person name="Meyerdierks A."/>
            <person name="Storesund J.E."/>
            <person name="Kallscheuer N."/>
            <person name="Luecker S."/>
            <person name="Lage O.M."/>
            <person name="Pohl T."/>
            <person name="Merkel B.J."/>
            <person name="Hornburger P."/>
            <person name="Mueller R.-W."/>
            <person name="Bruemmer F."/>
            <person name="Labrenz M."/>
            <person name="Spormann A.M."/>
            <person name="Op den Camp H."/>
            <person name="Overmann J."/>
            <person name="Amann R."/>
            <person name="Jetten M.S.M."/>
            <person name="Mascher T."/>
            <person name="Medema M.H."/>
            <person name="Devos D.P."/>
            <person name="Kaster A.-K."/>
            <person name="Ovreas L."/>
            <person name="Rohde M."/>
            <person name="Galperin M.Y."/>
            <person name="Jogler C."/>
        </authorList>
    </citation>
    <scope>NUCLEOTIDE SEQUENCE [LARGE SCALE GENOMIC DNA]</scope>
    <source>
        <strain evidence="5 6">Mal52</strain>
    </source>
</reference>
<dbReference type="RefSeq" id="WP_145380263.1">
    <property type="nucleotide sequence ID" value="NZ_CP036276.1"/>
</dbReference>
<keyword evidence="6" id="KW-1185">Reference proteome</keyword>
<dbReference type="PROSITE" id="PS50995">
    <property type="entry name" value="HTH_MARR_2"/>
    <property type="match status" value="1"/>
</dbReference>
<evidence type="ECO:0000256" key="1">
    <source>
        <dbReference type="ARBA" id="ARBA00023015"/>
    </source>
</evidence>
<dbReference type="Pfam" id="PF01047">
    <property type="entry name" value="MarR"/>
    <property type="match status" value="1"/>
</dbReference>
<dbReference type="PRINTS" id="PR00598">
    <property type="entry name" value="HTHMARR"/>
</dbReference>
<dbReference type="InterPro" id="IPR039422">
    <property type="entry name" value="MarR/SlyA-like"/>
</dbReference>
<dbReference type="InterPro" id="IPR000835">
    <property type="entry name" value="HTH_MarR-typ"/>
</dbReference>
<dbReference type="SUPFAM" id="SSF46785">
    <property type="entry name" value="Winged helix' DNA-binding domain"/>
    <property type="match status" value="1"/>
</dbReference>
<evidence type="ECO:0000256" key="2">
    <source>
        <dbReference type="ARBA" id="ARBA00023125"/>
    </source>
</evidence>
<gene>
    <name evidence="5" type="primary">mgrA</name>
    <name evidence="5" type="ORF">Mal52_59760</name>
</gene>
<keyword evidence="3" id="KW-0804">Transcription</keyword>
<dbReference type="SMART" id="SM00347">
    <property type="entry name" value="HTH_MARR"/>
    <property type="match status" value="1"/>
</dbReference>
<dbReference type="PANTHER" id="PTHR33164">
    <property type="entry name" value="TRANSCRIPTIONAL REGULATOR, MARR FAMILY"/>
    <property type="match status" value="1"/>
</dbReference>
<dbReference type="Proteomes" id="UP000319383">
    <property type="component" value="Chromosome"/>
</dbReference>
<evidence type="ECO:0000313" key="5">
    <source>
        <dbReference type="EMBL" id="QDU47445.1"/>
    </source>
</evidence>
<dbReference type="AlphaFoldDB" id="A0A517ZYA7"/>
<protein>
    <submittedName>
        <fullName evidence="5">HTH-type transcriptional regulator MgrA</fullName>
    </submittedName>
</protein>
<feature type="domain" description="HTH marR-type" evidence="4">
    <location>
        <begin position="1"/>
        <end position="152"/>
    </location>
</feature>
<dbReference type="InterPro" id="IPR023187">
    <property type="entry name" value="Tscrpt_reg_MarR-type_CS"/>
</dbReference>
<accession>A0A517ZYA7</accession>
<dbReference type="GO" id="GO:0003677">
    <property type="term" value="F:DNA binding"/>
    <property type="evidence" value="ECO:0007669"/>
    <property type="project" value="UniProtKB-KW"/>
</dbReference>
<dbReference type="Gene3D" id="1.10.10.10">
    <property type="entry name" value="Winged helix-like DNA-binding domain superfamily/Winged helix DNA-binding domain"/>
    <property type="match status" value="1"/>
</dbReference>
<keyword evidence="1" id="KW-0805">Transcription regulation</keyword>
<dbReference type="PROSITE" id="PS01117">
    <property type="entry name" value="HTH_MARR_1"/>
    <property type="match status" value="1"/>
</dbReference>
<organism evidence="5 6">
    <name type="scientific">Symmachiella dynata</name>
    <dbReference type="NCBI Taxonomy" id="2527995"/>
    <lineage>
        <taxon>Bacteria</taxon>
        <taxon>Pseudomonadati</taxon>
        <taxon>Planctomycetota</taxon>
        <taxon>Planctomycetia</taxon>
        <taxon>Planctomycetales</taxon>
        <taxon>Planctomycetaceae</taxon>
        <taxon>Symmachiella</taxon>
    </lineage>
</organism>
<evidence type="ECO:0000256" key="3">
    <source>
        <dbReference type="ARBA" id="ARBA00023163"/>
    </source>
</evidence>
<dbReference type="GO" id="GO:0003700">
    <property type="term" value="F:DNA-binding transcription factor activity"/>
    <property type="evidence" value="ECO:0007669"/>
    <property type="project" value="InterPro"/>
</dbReference>